<dbReference type="AlphaFoldDB" id="A0A9N8HE57"/>
<keyword evidence="2" id="KW-0732">Signal</keyword>
<feature type="compositionally biased region" description="Acidic residues" evidence="1">
    <location>
        <begin position="121"/>
        <end position="135"/>
    </location>
</feature>
<reference evidence="3" key="1">
    <citation type="submission" date="2020-06" db="EMBL/GenBank/DDBJ databases">
        <authorList>
            <consortium name="Plant Systems Biology data submission"/>
        </authorList>
    </citation>
    <scope>NUCLEOTIDE SEQUENCE</scope>
    <source>
        <strain evidence="3">D6</strain>
    </source>
</reference>
<protein>
    <submittedName>
        <fullName evidence="3">Membrane protein insertion efficiency factor</fullName>
    </submittedName>
</protein>
<name>A0A9N8HE57_9STRA</name>
<keyword evidence="4" id="KW-1185">Reference proteome</keyword>
<dbReference type="NCBIfam" id="TIGR00278">
    <property type="entry name" value="membrane protein insertion efficiency factor YidD"/>
    <property type="match status" value="1"/>
</dbReference>
<dbReference type="SMART" id="SM01234">
    <property type="entry name" value="Haemolytic"/>
    <property type="match status" value="1"/>
</dbReference>
<dbReference type="PANTHER" id="PTHR33383">
    <property type="entry name" value="MEMBRANE PROTEIN INSERTION EFFICIENCY FACTOR-RELATED"/>
    <property type="match status" value="1"/>
</dbReference>
<feature type="chain" id="PRO_5040442003" evidence="2">
    <location>
        <begin position="28"/>
        <end position="226"/>
    </location>
</feature>
<dbReference type="OrthoDB" id="10263760at2759"/>
<evidence type="ECO:0000256" key="1">
    <source>
        <dbReference type="SAM" id="MobiDB-lite"/>
    </source>
</evidence>
<evidence type="ECO:0000313" key="4">
    <source>
        <dbReference type="Proteomes" id="UP001153069"/>
    </source>
</evidence>
<proteinExistence type="inferred from homology"/>
<dbReference type="Proteomes" id="UP001153069">
    <property type="component" value="Unassembled WGS sequence"/>
</dbReference>
<comment type="caution">
    <text evidence="3">The sequence shown here is derived from an EMBL/GenBank/DDBJ whole genome shotgun (WGS) entry which is preliminary data.</text>
</comment>
<dbReference type="EMBL" id="CAICTM010000389">
    <property type="protein sequence ID" value="CAB9509442.1"/>
    <property type="molecule type" value="Genomic_DNA"/>
</dbReference>
<dbReference type="PANTHER" id="PTHR33383:SF1">
    <property type="entry name" value="MEMBRANE PROTEIN INSERTION EFFICIENCY FACTOR-RELATED"/>
    <property type="match status" value="1"/>
</dbReference>
<evidence type="ECO:0000313" key="3">
    <source>
        <dbReference type="EMBL" id="CAB9509442.1"/>
    </source>
</evidence>
<feature type="signal peptide" evidence="2">
    <location>
        <begin position="1"/>
        <end position="27"/>
    </location>
</feature>
<gene>
    <name evidence="3" type="ORF">SEMRO_390_G132790.1</name>
</gene>
<sequence length="226" mass="24429">MGHQLMMILPVLLVSVLCCMLADVSDAACQSCVFLSAHHHHRKSSMALWGRVSGVVAQSAIRIPTLRGFAVHNLYQSVRSKPVIAAAAFGVTATCFVPRVVHRRHHYSRVLASDSSKDTTADDEETTPQDAESDSDASTSKPSAPVSDSMISALGFYKSFISPLLPPACRFVPTCSQYGVQAIKEFGPGKGAVLISWRLLRCSPFGGKGFDPPQWPPVSYTYGSWS</sequence>
<evidence type="ECO:0000256" key="2">
    <source>
        <dbReference type="SAM" id="SignalP"/>
    </source>
</evidence>
<dbReference type="InterPro" id="IPR002696">
    <property type="entry name" value="Membr_insert_effic_factor_YidD"/>
</dbReference>
<accession>A0A9N8HE57</accession>
<feature type="region of interest" description="Disordered" evidence="1">
    <location>
        <begin position="112"/>
        <end position="146"/>
    </location>
</feature>
<dbReference type="Pfam" id="PF01809">
    <property type="entry name" value="YidD"/>
    <property type="match status" value="1"/>
</dbReference>
<dbReference type="HAMAP" id="MF_00386">
    <property type="entry name" value="UPF0161_YidD"/>
    <property type="match status" value="1"/>
</dbReference>
<organism evidence="3 4">
    <name type="scientific">Seminavis robusta</name>
    <dbReference type="NCBI Taxonomy" id="568900"/>
    <lineage>
        <taxon>Eukaryota</taxon>
        <taxon>Sar</taxon>
        <taxon>Stramenopiles</taxon>
        <taxon>Ochrophyta</taxon>
        <taxon>Bacillariophyta</taxon>
        <taxon>Bacillariophyceae</taxon>
        <taxon>Bacillariophycidae</taxon>
        <taxon>Naviculales</taxon>
        <taxon>Naviculaceae</taxon>
        <taxon>Seminavis</taxon>
    </lineage>
</organism>